<dbReference type="EMBL" id="VSSQ01024617">
    <property type="protein sequence ID" value="MPM72231.1"/>
    <property type="molecule type" value="Genomic_DNA"/>
</dbReference>
<organism evidence="1">
    <name type="scientific">bioreactor metagenome</name>
    <dbReference type="NCBI Taxonomy" id="1076179"/>
    <lineage>
        <taxon>unclassified sequences</taxon>
        <taxon>metagenomes</taxon>
        <taxon>ecological metagenomes</taxon>
    </lineage>
</organism>
<protein>
    <submittedName>
        <fullName evidence="1">Uncharacterized protein</fullName>
    </submittedName>
</protein>
<name>A0A645C5H5_9ZZZZ</name>
<gene>
    <name evidence="1" type="ORF">SDC9_119204</name>
</gene>
<proteinExistence type="predicted"/>
<sequence length="149" mass="16727">MHTHAMADEHSICPYFQIVAPNRGPVELLHQGLGKFSEGIAENDNLGQGSEFIEEGKGSLHRSHRGDDCLDVRERKLVLGKYLDPVRHQFVVIRLFSGGDPQLLDTRPLSYIDPNFRYQYPFHIKTDNIHDPSSVKASITEAGPFMQGG</sequence>
<evidence type="ECO:0000313" key="1">
    <source>
        <dbReference type="EMBL" id="MPM72231.1"/>
    </source>
</evidence>
<dbReference type="AlphaFoldDB" id="A0A645C5H5"/>
<reference evidence="1" key="1">
    <citation type="submission" date="2019-08" db="EMBL/GenBank/DDBJ databases">
        <authorList>
            <person name="Kucharzyk K."/>
            <person name="Murdoch R.W."/>
            <person name="Higgins S."/>
            <person name="Loffler F."/>
        </authorList>
    </citation>
    <scope>NUCLEOTIDE SEQUENCE</scope>
</reference>
<accession>A0A645C5H5</accession>
<comment type="caution">
    <text evidence="1">The sequence shown here is derived from an EMBL/GenBank/DDBJ whole genome shotgun (WGS) entry which is preliminary data.</text>
</comment>